<dbReference type="PANTHER" id="PTHR31183:SF1">
    <property type="entry name" value="CILIA- AND FLAGELLA-ASSOCIATED PROTEIN 53"/>
    <property type="match status" value="1"/>
</dbReference>
<dbReference type="OMA" id="IQAQHND"/>
<comment type="similarity">
    <text evidence="5">Belongs to the CFAP53 family.</text>
</comment>
<comment type="subcellular location">
    <subcellularLocation>
        <location evidence="1">Cell projection</location>
        <location evidence="1">Cilium</location>
    </subcellularLocation>
</comment>
<evidence type="ECO:0000313" key="9">
    <source>
        <dbReference type="EMBL" id="EDO36212.1"/>
    </source>
</evidence>
<evidence type="ECO:0000256" key="5">
    <source>
        <dbReference type="ARBA" id="ARBA00033747"/>
    </source>
</evidence>
<dbReference type="PhylomeDB" id="A7SJC8"/>
<evidence type="ECO:0000259" key="8">
    <source>
        <dbReference type="Pfam" id="PF13868"/>
    </source>
</evidence>
<feature type="non-terminal residue" evidence="9">
    <location>
        <position position="440"/>
    </location>
</feature>
<keyword evidence="3" id="KW-0969">Cilium</keyword>
<evidence type="ECO:0000313" key="10">
    <source>
        <dbReference type="Proteomes" id="UP000001593"/>
    </source>
</evidence>
<keyword evidence="10" id="KW-1185">Reference proteome</keyword>
<dbReference type="HOGENOM" id="CLU_559413_0_0_1"/>
<keyword evidence="4" id="KW-0966">Cell projection</keyword>
<dbReference type="GO" id="GO:0005929">
    <property type="term" value="C:cilium"/>
    <property type="evidence" value="ECO:0007669"/>
    <property type="project" value="UniProtKB-SubCell"/>
</dbReference>
<gene>
    <name evidence="9" type="ORF">NEMVEDRAFT_v1g120431</name>
</gene>
<evidence type="ECO:0000256" key="6">
    <source>
        <dbReference type="ARBA" id="ARBA00033773"/>
    </source>
</evidence>
<dbReference type="Pfam" id="PF13868">
    <property type="entry name" value="TPH"/>
    <property type="match status" value="1"/>
</dbReference>
<proteinExistence type="inferred from homology"/>
<dbReference type="InterPro" id="IPR043597">
    <property type="entry name" value="TPH_dom"/>
</dbReference>
<sequence length="440" mass="54115">NKRPVEHLILEGRRRDELRDEAIAELRDLLLNEEQQFIQEMEAKEETTLERQAKMRERARFLKEKREAERLQIVKEKYDQRWREECEELRSHLSRRHQDEVFSERSDQIRMKNEQKQREKDLEKMYADLWERDVKAKAQREEQEAMEQMERNRETLRVLQLQSEANAKQREEERRLKELEAEWLKEQNAMRAQEEEFLKQEKLRKQEAAKRARDVSIRLKNEKEAKEKQEELALDMKILEKLLDDTRNEAMEESQRKKELREENLRFMKYCEMNRKDEEDRERALEAHVNAEVEKQWAKKIEQYRIERAARKKLLDNVLQTRQLQMHERKQIAEAEAEAERAEKERMHKAWLEHERLERENQERIRQREAGHQRDLDMQIDYQNHLKERSKEDEREEFLLGKEAEREYQRKLKEALERPQIDKVHPARLLASYRSKSATN</sequence>
<evidence type="ECO:0000256" key="4">
    <source>
        <dbReference type="ARBA" id="ARBA00023273"/>
    </source>
</evidence>
<evidence type="ECO:0000256" key="2">
    <source>
        <dbReference type="ARBA" id="ARBA00023054"/>
    </source>
</evidence>
<dbReference type="InParanoid" id="A7SJC8"/>
<evidence type="ECO:0000256" key="3">
    <source>
        <dbReference type="ARBA" id="ARBA00023069"/>
    </source>
</evidence>
<dbReference type="EMBL" id="DS469676">
    <property type="protein sequence ID" value="EDO36212.1"/>
    <property type="molecule type" value="Genomic_DNA"/>
</dbReference>
<organism evidence="9 10">
    <name type="scientific">Nematostella vectensis</name>
    <name type="common">Starlet sea anemone</name>
    <dbReference type="NCBI Taxonomy" id="45351"/>
    <lineage>
        <taxon>Eukaryota</taxon>
        <taxon>Metazoa</taxon>
        <taxon>Cnidaria</taxon>
        <taxon>Anthozoa</taxon>
        <taxon>Hexacorallia</taxon>
        <taxon>Actiniaria</taxon>
        <taxon>Edwardsiidae</taxon>
        <taxon>Nematostella</taxon>
    </lineage>
</organism>
<evidence type="ECO:0000256" key="1">
    <source>
        <dbReference type="ARBA" id="ARBA00004138"/>
    </source>
</evidence>
<feature type="coiled-coil region" evidence="7">
    <location>
        <begin position="131"/>
        <end position="263"/>
    </location>
</feature>
<evidence type="ECO:0000256" key="7">
    <source>
        <dbReference type="SAM" id="Coils"/>
    </source>
</evidence>
<keyword evidence="2 7" id="KW-0175">Coiled coil</keyword>
<name>A7SJC8_NEMVE</name>
<dbReference type="STRING" id="45351.A7SJC8"/>
<dbReference type="PANTHER" id="PTHR31183">
    <property type="entry name" value="TRICHOPLEIN KERATIN FILAMENT-BINDING PROTEIN FAMILY MEMBER"/>
    <property type="match status" value="1"/>
</dbReference>
<feature type="domain" description="Trichohyalin-plectin-homology" evidence="8">
    <location>
        <begin position="82"/>
        <end position="417"/>
    </location>
</feature>
<accession>A7SJC8</accession>
<dbReference type="Proteomes" id="UP000001593">
    <property type="component" value="Unassembled WGS sequence"/>
</dbReference>
<reference evidence="9 10" key="1">
    <citation type="journal article" date="2007" name="Science">
        <title>Sea anemone genome reveals ancestral eumetazoan gene repertoire and genomic organization.</title>
        <authorList>
            <person name="Putnam N.H."/>
            <person name="Srivastava M."/>
            <person name="Hellsten U."/>
            <person name="Dirks B."/>
            <person name="Chapman J."/>
            <person name="Salamov A."/>
            <person name="Terry A."/>
            <person name="Shapiro H."/>
            <person name="Lindquist E."/>
            <person name="Kapitonov V.V."/>
            <person name="Jurka J."/>
            <person name="Genikhovich G."/>
            <person name="Grigoriev I.V."/>
            <person name="Lucas S.M."/>
            <person name="Steele R.E."/>
            <person name="Finnerty J.R."/>
            <person name="Technau U."/>
            <person name="Martindale M.Q."/>
            <person name="Rokhsar D.S."/>
        </authorList>
    </citation>
    <scope>NUCLEOTIDE SEQUENCE [LARGE SCALE GENOMIC DNA]</scope>
    <source>
        <strain evidence="10">CH2 X CH6</strain>
    </source>
</reference>
<dbReference type="AlphaFoldDB" id="A7SJC8"/>
<protein>
    <recommendedName>
        <fullName evidence="6">Cilia- and flagella-associated protein 53</fullName>
    </recommendedName>
</protein>
<dbReference type="eggNOG" id="ENOG502QRDR">
    <property type="taxonomic scope" value="Eukaryota"/>
</dbReference>
<dbReference type="InterPro" id="IPR043596">
    <property type="entry name" value="CFAP53/TCHP"/>
</dbReference>